<evidence type="ECO:0000256" key="1">
    <source>
        <dbReference type="SAM" id="Phobius"/>
    </source>
</evidence>
<protein>
    <recommendedName>
        <fullName evidence="4">Capsular polysaccharide transport system permease protein</fullName>
    </recommendedName>
</protein>
<dbReference type="RefSeq" id="WP_226748294.1">
    <property type="nucleotide sequence ID" value="NZ_JAJATZ010000004.1"/>
</dbReference>
<dbReference type="PANTHER" id="PTHR32309">
    <property type="entry name" value="TYROSINE-PROTEIN KINASE"/>
    <property type="match status" value="1"/>
</dbReference>
<sequence>MLIAPTLPPAATPRRSRIRRALLGGGLADLGRLPRYAAFAILGATLIWAPITGYLRTAPLTYKSSTSLILPGSGASASLNLNGIGQASSYASSAFASNAVSPTETYKRLLNADRILAAAARSLDISMPDLGRPRVSLVDQTSLIHFEMTGGSPVEAKARGEAILDAFFTELDALRADEVATREDSGLQAIADYRDSVAQTRAAISTLQDSSGLLSVEQYDVLMDRHLALETELRAQTATLAEKEAATASLSAQLGVSAEAAARTLKLFADGAYLSLLDEAARFAAQLAEAQSQFGPRHPQVVTARQGHDTARSTAQALARQVTGLDDATLAGLDLAPQGVRADLLAQLVQMQADSRGAREQLEALRAQYAAGQRDLAAKAAAAAQLQDLERDFSVAEAVFASAIARAQSSKSDVYASYPLVQVLENPSLADRPSSPNRKLAYAAGGAATMMMLFGLMMGWVRLALISRLLTKPERPA</sequence>
<organism evidence="2 3">
    <name type="scientific">Loktanella gaetbuli</name>
    <dbReference type="NCBI Taxonomy" id="2881335"/>
    <lineage>
        <taxon>Bacteria</taxon>
        <taxon>Pseudomonadati</taxon>
        <taxon>Pseudomonadota</taxon>
        <taxon>Alphaproteobacteria</taxon>
        <taxon>Rhodobacterales</taxon>
        <taxon>Roseobacteraceae</taxon>
        <taxon>Loktanella</taxon>
    </lineage>
</organism>
<keyword evidence="1" id="KW-0472">Membrane</keyword>
<evidence type="ECO:0000313" key="3">
    <source>
        <dbReference type="Proteomes" id="UP001138961"/>
    </source>
</evidence>
<gene>
    <name evidence="2" type="ORF">LGQ03_10090</name>
</gene>
<keyword evidence="1" id="KW-0812">Transmembrane</keyword>
<reference evidence="2" key="1">
    <citation type="submission" date="2021-10" db="EMBL/GenBank/DDBJ databases">
        <title>Loktanella gaetbuli sp. nov., isolated from a tidal flat.</title>
        <authorList>
            <person name="Park S."/>
            <person name="Yoon J.-H."/>
        </authorList>
    </citation>
    <scope>NUCLEOTIDE SEQUENCE</scope>
    <source>
        <strain evidence="2">TSTF-M6</strain>
    </source>
</reference>
<feature type="transmembrane region" description="Helical" evidence="1">
    <location>
        <begin position="440"/>
        <end position="461"/>
    </location>
</feature>
<dbReference type="Proteomes" id="UP001138961">
    <property type="component" value="Unassembled WGS sequence"/>
</dbReference>
<name>A0ABS8BVM8_9RHOB</name>
<dbReference type="PANTHER" id="PTHR32309:SF31">
    <property type="entry name" value="CAPSULAR EXOPOLYSACCHARIDE FAMILY"/>
    <property type="match status" value="1"/>
</dbReference>
<keyword evidence="1" id="KW-1133">Transmembrane helix</keyword>
<proteinExistence type="predicted"/>
<evidence type="ECO:0000313" key="2">
    <source>
        <dbReference type="EMBL" id="MCB5199591.1"/>
    </source>
</evidence>
<dbReference type="EMBL" id="JAJATZ010000004">
    <property type="protein sequence ID" value="MCB5199591.1"/>
    <property type="molecule type" value="Genomic_DNA"/>
</dbReference>
<comment type="caution">
    <text evidence="2">The sequence shown here is derived from an EMBL/GenBank/DDBJ whole genome shotgun (WGS) entry which is preliminary data.</text>
</comment>
<evidence type="ECO:0008006" key="4">
    <source>
        <dbReference type="Google" id="ProtNLM"/>
    </source>
</evidence>
<keyword evidence="3" id="KW-1185">Reference proteome</keyword>
<dbReference type="InterPro" id="IPR050445">
    <property type="entry name" value="Bact_polysacc_biosynth/exp"/>
</dbReference>
<accession>A0ABS8BVM8</accession>